<dbReference type="AlphaFoldDB" id="A0A8J7MDN2"/>
<organism evidence="1 2">
    <name type="scientific">Persicirhabdus sediminis</name>
    <dbReference type="NCBI Taxonomy" id="454144"/>
    <lineage>
        <taxon>Bacteria</taxon>
        <taxon>Pseudomonadati</taxon>
        <taxon>Verrucomicrobiota</taxon>
        <taxon>Verrucomicrobiia</taxon>
        <taxon>Verrucomicrobiales</taxon>
        <taxon>Verrucomicrobiaceae</taxon>
        <taxon>Persicirhabdus</taxon>
    </lineage>
</organism>
<reference evidence="1" key="1">
    <citation type="submission" date="2021-01" db="EMBL/GenBank/DDBJ databases">
        <title>Modified the classification status of verrucomicrobia.</title>
        <authorList>
            <person name="Feng X."/>
        </authorList>
    </citation>
    <scope>NUCLEOTIDE SEQUENCE</scope>
    <source>
        <strain evidence="1">_KCTC 22039</strain>
    </source>
</reference>
<name>A0A8J7MDN2_9BACT</name>
<evidence type="ECO:0000313" key="2">
    <source>
        <dbReference type="Proteomes" id="UP000624703"/>
    </source>
</evidence>
<proteinExistence type="predicted"/>
<dbReference type="Proteomes" id="UP000624703">
    <property type="component" value="Unassembled WGS sequence"/>
</dbReference>
<keyword evidence="2" id="KW-1185">Reference proteome</keyword>
<comment type="caution">
    <text evidence="1">The sequence shown here is derived from an EMBL/GenBank/DDBJ whole genome shotgun (WGS) entry which is preliminary data.</text>
</comment>
<gene>
    <name evidence="1" type="ORF">JIN82_05460</name>
</gene>
<accession>A0A8J7MDN2</accession>
<protein>
    <submittedName>
        <fullName evidence="1">Uncharacterized protein</fullName>
    </submittedName>
</protein>
<dbReference type="RefSeq" id="WP_200310637.1">
    <property type="nucleotide sequence ID" value="NZ_JAENIM010000027.1"/>
</dbReference>
<sequence length="128" mass="14728">MNIDYKYHLLVLVSFFLICCESEEQGNELLDENENVENMVSQLNVVDEYSKVRKVKIQKIYEHISESGAELRAGIIMWDGKEVMIDIPEPLPEIIKEGQTVEVRLVNKEIDGRSEAISLFVLEQSNVK</sequence>
<evidence type="ECO:0000313" key="1">
    <source>
        <dbReference type="EMBL" id="MBK1790603.1"/>
    </source>
</evidence>
<dbReference type="EMBL" id="JAENIM010000027">
    <property type="protein sequence ID" value="MBK1790603.1"/>
    <property type="molecule type" value="Genomic_DNA"/>
</dbReference>